<protein>
    <submittedName>
        <fullName evidence="1">Uncharacterized protein</fullName>
    </submittedName>
</protein>
<evidence type="ECO:0000313" key="2">
    <source>
        <dbReference type="Proteomes" id="UP001165565"/>
    </source>
</evidence>
<organism evidence="1 2">
    <name type="scientific">Sphingomonas lycopersici</name>
    <dbReference type="NCBI Taxonomy" id="2951807"/>
    <lineage>
        <taxon>Bacteria</taxon>
        <taxon>Pseudomonadati</taxon>
        <taxon>Pseudomonadota</taxon>
        <taxon>Alphaproteobacteria</taxon>
        <taxon>Sphingomonadales</taxon>
        <taxon>Sphingomonadaceae</taxon>
        <taxon>Sphingomonas</taxon>
    </lineage>
</organism>
<evidence type="ECO:0000313" key="1">
    <source>
        <dbReference type="EMBL" id="MCW6533594.1"/>
    </source>
</evidence>
<dbReference type="Proteomes" id="UP001165565">
    <property type="component" value="Unassembled WGS sequence"/>
</dbReference>
<accession>A0AA41Z690</accession>
<sequence>MSYRPASIGGPPAVSNAFFAQCRCKKDMSGGQRASAAKATCAGHTRSQPFLRDARLTGPENLRAFSIGAALS</sequence>
<name>A0AA41Z690_9SPHN</name>
<reference evidence="1" key="1">
    <citation type="submission" date="2022-06" db="EMBL/GenBank/DDBJ databases">
        <title>Sphingomonas sp. nov. isolated from rhizosphere soil of tomato.</title>
        <authorList>
            <person name="Dong H."/>
            <person name="Gao R."/>
        </authorList>
    </citation>
    <scope>NUCLEOTIDE SEQUENCE</scope>
    <source>
        <strain evidence="1">MMSM24</strain>
    </source>
</reference>
<dbReference type="EMBL" id="JANFAV010000001">
    <property type="protein sequence ID" value="MCW6533594.1"/>
    <property type="molecule type" value="Genomic_DNA"/>
</dbReference>
<dbReference type="AlphaFoldDB" id="A0AA41Z690"/>
<keyword evidence="2" id="KW-1185">Reference proteome</keyword>
<gene>
    <name evidence="1" type="ORF">NEE01_02210</name>
</gene>
<proteinExistence type="predicted"/>
<comment type="caution">
    <text evidence="1">The sequence shown here is derived from an EMBL/GenBank/DDBJ whole genome shotgun (WGS) entry which is preliminary data.</text>
</comment>